<evidence type="ECO:0000256" key="10">
    <source>
        <dbReference type="RuleBase" id="RU004326"/>
    </source>
</evidence>
<comment type="cofactor">
    <cofactor evidence="9">
        <name>Mg(2+)</name>
        <dbReference type="ChEBI" id="CHEBI:18420"/>
    </cofactor>
    <text evidence="9">Binds 1 Mg(2+) ion per subunit.</text>
</comment>
<feature type="active site" description="Phosphoserine intermediate" evidence="9">
    <location>
        <position position="104"/>
    </location>
</feature>
<dbReference type="EMBL" id="CP002390">
    <property type="protein sequence ID" value="EFE28453.1"/>
    <property type="molecule type" value="Genomic_DNA"/>
</dbReference>
<comment type="similarity">
    <text evidence="1 9 10">Belongs to the phosphohexose mutase family.</text>
</comment>
<dbReference type="InterPro" id="IPR016066">
    <property type="entry name" value="A-D-PHexomutase_CS"/>
</dbReference>
<feature type="modified residue" description="Phosphoserine" evidence="9">
    <location>
        <position position="104"/>
    </location>
</feature>
<organism evidence="16 17">
    <name type="scientific">Filifactor alocis (strain ATCC 35896 / CCUG 47790 / D40 B5)</name>
    <name type="common">Fusobacterium alocis</name>
    <dbReference type="NCBI Taxonomy" id="546269"/>
    <lineage>
        <taxon>Bacteria</taxon>
        <taxon>Bacillati</taxon>
        <taxon>Bacillota</taxon>
        <taxon>Clostridia</taxon>
        <taxon>Peptostreptococcales</taxon>
        <taxon>Filifactoraceae</taxon>
        <taxon>Filifactor</taxon>
    </lineage>
</organism>
<evidence type="ECO:0000256" key="5">
    <source>
        <dbReference type="ARBA" id="ARBA00023235"/>
    </source>
</evidence>
<dbReference type="FunFam" id="3.30.310.50:FF:000001">
    <property type="entry name" value="Phosphoglucosamine mutase"/>
    <property type="match status" value="1"/>
</dbReference>
<dbReference type="Pfam" id="PF02880">
    <property type="entry name" value="PGM_PMM_III"/>
    <property type="match status" value="1"/>
</dbReference>
<keyword evidence="4 9" id="KW-0460">Magnesium</keyword>
<comment type="function">
    <text evidence="9 11">Catalyzes the conversion of glucosamine-6-phosphate to glucosamine-1-phosphate.</text>
</comment>
<dbReference type="GO" id="GO:0008966">
    <property type="term" value="F:phosphoglucosamine mutase activity"/>
    <property type="evidence" value="ECO:0007669"/>
    <property type="project" value="UniProtKB-UniRule"/>
</dbReference>
<dbReference type="Gene3D" id="3.30.310.50">
    <property type="entry name" value="Alpha-D-phosphohexomutase, C-terminal domain"/>
    <property type="match status" value="1"/>
</dbReference>
<dbReference type="InterPro" id="IPR005843">
    <property type="entry name" value="A-D-PHexomutase_C"/>
</dbReference>
<evidence type="ECO:0000256" key="8">
    <source>
        <dbReference type="ARBA" id="ARBA00068193"/>
    </source>
</evidence>
<name>D6GS12_FILAD</name>
<evidence type="ECO:0000259" key="15">
    <source>
        <dbReference type="Pfam" id="PF02880"/>
    </source>
</evidence>
<protein>
    <recommendedName>
        <fullName evidence="8 9">Phosphoglucosamine mutase</fullName>
        <ecNumber evidence="7 9">5.4.2.10</ecNumber>
    </recommendedName>
</protein>
<dbReference type="SUPFAM" id="SSF55957">
    <property type="entry name" value="Phosphoglucomutase, C-terminal domain"/>
    <property type="match status" value="1"/>
</dbReference>
<keyword evidence="2 9" id="KW-0597">Phosphoprotein</keyword>
<dbReference type="RefSeq" id="WP_014261939.1">
    <property type="nucleotide sequence ID" value="NC_016630.1"/>
</dbReference>
<dbReference type="InterPro" id="IPR005844">
    <property type="entry name" value="A-D-PHexomutase_a/b/a-I"/>
</dbReference>
<dbReference type="EC" id="5.4.2.10" evidence="7 9"/>
<feature type="binding site" evidence="9">
    <location>
        <position position="240"/>
    </location>
    <ligand>
        <name>Mg(2+)</name>
        <dbReference type="ChEBI" id="CHEBI:18420"/>
    </ligand>
</feature>
<evidence type="ECO:0000259" key="13">
    <source>
        <dbReference type="Pfam" id="PF02878"/>
    </source>
</evidence>
<dbReference type="PROSITE" id="PS00710">
    <property type="entry name" value="PGM_PMM"/>
    <property type="match status" value="1"/>
</dbReference>
<dbReference type="STRING" id="546269.HMPREF0389_00368"/>
<evidence type="ECO:0000259" key="14">
    <source>
        <dbReference type="Pfam" id="PF02879"/>
    </source>
</evidence>
<feature type="binding site" evidence="9">
    <location>
        <position position="244"/>
    </location>
    <ligand>
        <name>Mg(2+)</name>
        <dbReference type="ChEBI" id="CHEBI:18420"/>
    </ligand>
</feature>
<feature type="domain" description="Alpha-D-phosphohexomutase C-terminal" evidence="12">
    <location>
        <begin position="377"/>
        <end position="438"/>
    </location>
</feature>
<evidence type="ECO:0000313" key="17">
    <source>
        <dbReference type="Proteomes" id="UP000007468"/>
    </source>
</evidence>
<dbReference type="OrthoDB" id="9806956at2"/>
<dbReference type="PRINTS" id="PR00509">
    <property type="entry name" value="PGMPMM"/>
</dbReference>
<dbReference type="PATRIC" id="fig|546269.5.peg.286"/>
<dbReference type="AlphaFoldDB" id="D6GS12"/>
<keyword evidence="3 9" id="KW-0479">Metal-binding</keyword>
<feature type="binding site" evidence="9">
    <location>
        <position position="242"/>
    </location>
    <ligand>
        <name>Mg(2+)</name>
        <dbReference type="ChEBI" id="CHEBI:18420"/>
    </ligand>
</feature>
<evidence type="ECO:0000313" key="16">
    <source>
        <dbReference type="EMBL" id="EFE28453.1"/>
    </source>
</evidence>
<dbReference type="InterPro" id="IPR005846">
    <property type="entry name" value="A-D-PHexomutase_a/b/a-III"/>
</dbReference>
<feature type="domain" description="Alpha-D-phosphohexomutase alpha/beta/alpha" evidence="15">
    <location>
        <begin position="257"/>
        <end position="366"/>
    </location>
</feature>
<proteinExistence type="inferred from homology"/>
<dbReference type="Proteomes" id="UP000007468">
    <property type="component" value="Chromosome"/>
</dbReference>
<dbReference type="GO" id="GO:0006048">
    <property type="term" value="P:UDP-N-acetylglucosamine biosynthetic process"/>
    <property type="evidence" value="ECO:0007669"/>
    <property type="project" value="TreeGrafter"/>
</dbReference>
<evidence type="ECO:0000256" key="1">
    <source>
        <dbReference type="ARBA" id="ARBA00010231"/>
    </source>
</evidence>
<dbReference type="GO" id="GO:0009252">
    <property type="term" value="P:peptidoglycan biosynthetic process"/>
    <property type="evidence" value="ECO:0007669"/>
    <property type="project" value="TreeGrafter"/>
</dbReference>
<dbReference type="FunFam" id="3.40.120.10:FF:000002">
    <property type="entry name" value="Phosphoglucosamine mutase"/>
    <property type="match status" value="1"/>
</dbReference>
<dbReference type="PANTHER" id="PTHR42946">
    <property type="entry name" value="PHOSPHOHEXOSE MUTASE"/>
    <property type="match status" value="1"/>
</dbReference>
<dbReference type="CDD" id="cd05802">
    <property type="entry name" value="GlmM"/>
    <property type="match status" value="1"/>
</dbReference>
<evidence type="ECO:0000256" key="3">
    <source>
        <dbReference type="ARBA" id="ARBA00022723"/>
    </source>
</evidence>
<dbReference type="eggNOG" id="COG1109">
    <property type="taxonomic scope" value="Bacteria"/>
</dbReference>
<dbReference type="InterPro" id="IPR036900">
    <property type="entry name" value="A-D-PHexomutase_C_sf"/>
</dbReference>
<dbReference type="InterPro" id="IPR005841">
    <property type="entry name" value="Alpha-D-phosphohexomutase_SF"/>
</dbReference>
<dbReference type="KEGG" id="faa:HMPREF0389_00368"/>
<gene>
    <name evidence="9 16" type="primary">glmM</name>
    <name evidence="16" type="ordered locus">HMPREF0389_00368</name>
</gene>
<feature type="domain" description="Alpha-D-phosphohexomutase alpha/beta/alpha" evidence="14">
    <location>
        <begin position="158"/>
        <end position="253"/>
    </location>
</feature>
<feature type="binding site" description="via phosphate group" evidence="9">
    <location>
        <position position="104"/>
    </location>
    <ligand>
        <name>Mg(2+)</name>
        <dbReference type="ChEBI" id="CHEBI:18420"/>
    </ligand>
</feature>
<dbReference type="InterPro" id="IPR050060">
    <property type="entry name" value="Phosphoglucosamine_mutase"/>
</dbReference>
<evidence type="ECO:0000256" key="7">
    <source>
        <dbReference type="ARBA" id="ARBA00066330"/>
    </source>
</evidence>
<dbReference type="InterPro" id="IPR016055">
    <property type="entry name" value="A-D-PHexomutase_a/b/a-I/II/III"/>
</dbReference>
<keyword evidence="17" id="KW-1185">Reference proteome</keyword>
<dbReference type="InterPro" id="IPR006352">
    <property type="entry name" value="GlmM_bact"/>
</dbReference>
<reference evidence="17" key="1">
    <citation type="submission" date="2010-12" db="EMBL/GenBank/DDBJ databases">
        <title>The genome sequence of Filifactor alocis strain ATCC 35896.</title>
        <authorList>
            <consortium name="The Broad Institute Genome Sequencing Platform"/>
            <person name="Ward D."/>
            <person name="Earl A."/>
            <person name="Feldgarden M."/>
            <person name="Young S.K."/>
            <person name="Gargeya S."/>
            <person name="Zeng Q."/>
            <person name="Alvarado L."/>
            <person name="Berlin A."/>
            <person name="Bochicchio J."/>
            <person name="Chapman S.B."/>
            <person name="Chen Z."/>
            <person name="Freedman E."/>
            <person name="Gellesch M."/>
            <person name="Goldberg J."/>
            <person name="Griggs A."/>
            <person name="Gujja S."/>
            <person name="Heilman E."/>
            <person name="Heiman D."/>
            <person name="Howarth C."/>
            <person name="Mehta T."/>
            <person name="Neiman D."/>
            <person name="Pearson M."/>
            <person name="Roberts A."/>
            <person name="Saif S."/>
            <person name="Shea T."/>
            <person name="Shenoy N."/>
            <person name="Sisk P."/>
            <person name="Stolte C."/>
            <person name="Sykes S."/>
            <person name="White J."/>
            <person name="Yandava C."/>
            <person name="Izard J."/>
            <person name="Blanton J.M."/>
            <person name="Baranova O.V."/>
            <person name="Tanner A.C."/>
            <person name="Dewhirst F.E."/>
            <person name="Haas B."/>
            <person name="Nusbaum C."/>
            <person name="Birren B."/>
        </authorList>
    </citation>
    <scope>NUCLEOTIDE SEQUENCE [LARGE SCALE GENOMIC DNA]</scope>
    <source>
        <strain evidence="17">ATCC 35896 / D40 B5</strain>
    </source>
</reference>
<dbReference type="Pfam" id="PF02879">
    <property type="entry name" value="PGM_PMM_II"/>
    <property type="match status" value="1"/>
</dbReference>
<sequence length="448" mass="49199">MRKYFGTDGIRGVVGKELTAEIGYRVGAAGAYVFKKNGHCTDENIKVIIGTDTRISKDLLSSAISAGAMSVGANVIDVGIIPTPGVAYLIRKYNADIGIVISASHNPSEYNGIKIFNSNGFKLADEIEEEIEYFIDFPYKIDSIGLGVKLGGITPEEDYITFLTNCIQGNLEGLKLTMDCSNGAAYHIAPEVYSRLGAEVNVIHNSPDGYNINQNCGSTHLEHLQQEVLKNGSDMGIAYDGDADRFLAVDNKGNIVDGDQILLISAAYLKERNRLKNNTLVVTVMSNLGLKLAAKNLGIDLAITNVGDRYVLEKMLKDDYSVGGEQSGHMIFKEFNTTGDGILSSLILCEILKHTGKDLFSLSKIMTVYPQVLYNAKVKAENKAKYLDDDEIQNKIKLIEEKFNGEGRVLIRPSGTEPLIRVMIEGKDYKEIETEAKRLSVFIEDRLS</sequence>
<dbReference type="GO" id="GO:0000287">
    <property type="term" value="F:magnesium ion binding"/>
    <property type="evidence" value="ECO:0007669"/>
    <property type="project" value="UniProtKB-UniRule"/>
</dbReference>
<keyword evidence="5 9" id="KW-0413">Isomerase</keyword>
<dbReference type="Pfam" id="PF02878">
    <property type="entry name" value="PGM_PMM_I"/>
    <property type="match status" value="1"/>
</dbReference>
<dbReference type="NCBIfam" id="TIGR01455">
    <property type="entry name" value="glmM"/>
    <property type="match status" value="1"/>
</dbReference>
<feature type="domain" description="Alpha-D-phosphohexomutase alpha/beta/alpha" evidence="13">
    <location>
        <begin position="2"/>
        <end position="134"/>
    </location>
</feature>
<evidence type="ECO:0000256" key="2">
    <source>
        <dbReference type="ARBA" id="ARBA00022553"/>
    </source>
</evidence>
<evidence type="ECO:0000256" key="6">
    <source>
        <dbReference type="ARBA" id="ARBA00050364"/>
    </source>
</evidence>
<dbReference type="SUPFAM" id="SSF53738">
    <property type="entry name" value="Phosphoglucomutase, first 3 domains"/>
    <property type="match status" value="3"/>
</dbReference>
<dbReference type="Pfam" id="PF00408">
    <property type="entry name" value="PGM_PMM_IV"/>
    <property type="match status" value="1"/>
</dbReference>
<dbReference type="HAMAP" id="MF_01554_B">
    <property type="entry name" value="GlmM_B"/>
    <property type="match status" value="1"/>
</dbReference>
<dbReference type="GO" id="GO:0005829">
    <property type="term" value="C:cytosol"/>
    <property type="evidence" value="ECO:0007669"/>
    <property type="project" value="TreeGrafter"/>
</dbReference>
<dbReference type="PANTHER" id="PTHR42946:SF1">
    <property type="entry name" value="PHOSPHOGLUCOMUTASE (ALPHA-D-GLUCOSE-1,6-BISPHOSPHATE-DEPENDENT)"/>
    <property type="match status" value="1"/>
</dbReference>
<evidence type="ECO:0000259" key="12">
    <source>
        <dbReference type="Pfam" id="PF00408"/>
    </source>
</evidence>
<evidence type="ECO:0000256" key="9">
    <source>
        <dbReference type="HAMAP-Rule" id="MF_01554"/>
    </source>
</evidence>
<dbReference type="FunFam" id="3.40.120.10:FF:000001">
    <property type="entry name" value="Phosphoglucosamine mutase"/>
    <property type="match status" value="1"/>
</dbReference>
<accession>D6GS12</accession>
<dbReference type="InterPro" id="IPR005845">
    <property type="entry name" value="A-D-PHexomutase_a/b/a-II"/>
</dbReference>
<dbReference type="GO" id="GO:0005975">
    <property type="term" value="P:carbohydrate metabolic process"/>
    <property type="evidence" value="ECO:0007669"/>
    <property type="project" value="InterPro"/>
</dbReference>
<evidence type="ECO:0000256" key="4">
    <source>
        <dbReference type="ARBA" id="ARBA00022842"/>
    </source>
</evidence>
<comment type="catalytic activity">
    <reaction evidence="6 9 11">
        <text>alpha-D-glucosamine 1-phosphate = D-glucosamine 6-phosphate</text>
        <dbReference type="Rhea" id="RHEA:23424"/>
        <dbReference type="ChEBI" id="CHEBI:58516"/>
        <dbReference type="ChEBI" id="CHEBI:58725"/>
        <dbReference type="EC" id="5.4.2.10"/>
    </reaction>
</comment>
<dbReference type="GO" id="GO:0004615">
    <property type="term" value="F:phosphomannomutase activity"/>
    <property type="evidence" value="ECO:0007669"/>
    <property type="project" value="TreeGrafter"/>
</dbReference>
<comment type="PTM">
    <text evidence="9">Activated by phosphorylation.</text>
</comment>
<evidence type="ECO:0000256" key="11">
    <source>
        <dbReference type="RuleBase" id="RU004327"/>
    </source>
</evidence>
<dbReference type="Gene3D" id="3.40.120.10">
    <property type="entry name" value="Alpha-D-Glucose-1,6-Bisphosphate, subunit A, domain 3"/>
    <property type="match status" value="3"/>
</dbReference>